<evidence type="ECO:0000313" key="1">
    <source>
        <dbReference type="EMBL" id="QHT06765.1"/>
    </source>
</evidence>
<protein>
    <submittedName>
        <fullName evidence="1">Uncharacterized protein</fullName>
    </submittedName>
</protein>
<dbReference type="EMBL" id="MN739474">
    <property type="protein sequence ID" value="QHT06765.1"/>
    <property type="molecule type" value="Genomic_DNA"/>
</dbReference>
<dbReference type="AlphaFoldDB" id="A0A6C0CTF3"/>
<sequence>MDVRSAGFIAFMKDVDEYPLIVLKLRLITLALLSIVRPETIASICV</sequence>
<organism evidence="1">
    <name type="scientific">viral metagenome</name>
    <dbReference type="NCBI Taxonomy" id="1070528"/>
    <lineage>
        <taxon>unclassified sequences</taxon>
        <taxon>metagenomes</taxon>
        <taxon>organismal metagenomes</taxon>
    </lineage>
</organism>
<accession>A0A6C0CTF3</accession>
<proteinExistence type="predicted"/>
<reference evidence="1" key="1">
    <citation type="journal article" date="2020" name="Nature">
        <title>Giant virus diversity and host interactions through global metagenomics.</title>
        <authorList>
            <person name="Schulz F."/>
            <person name="Roux S."/>
            <person name="Paez-Espino D."/>
            <person name="Jungbluth S."/>
            <person name="Walsh D.A."/>
            <person name="Denef V.J."/>
            <person name="McMahon K.D."/>
            <person name="Konstantinidis K.T."/>
            <person name="Eloe-Fadrosh E.A."/>
            <person name="Kyrpides N.C."/>
            <person name="Woyke T."/>
        </authorList>
    </citation>
    <scope>NUCLEOTIDE SEQUENCE</scope>
    <source>
        <strain evidence="1">GVMAG-M-3300021473-15</strain>
    </source>
</reference>
<name>A0A6C0CTF3_9ZZZZ</name>